<dbReference type="PANTHER" id="PTHR23519">
    <property type="entry name" value="AUTOPHAGY-RELATED PROTEIN 22"/>
    <property type="match status" value="1"/>
</dbReference>
<feature type="transmembrane region" description="Helical" evidence="7">
    <location>
        <begin position="186"/>
        <end position="207"/>
    </location>
</feature>
<evidence type="ECO:0000256" key="4">
    <source>
        <dbReference type="ARBA" id="ARBA00022989"/>
    </source>
</evidence>
<dbReference type="Pfam" id="PF11700">
    <property type="entry name" value="ATG22"/>
    <property type="match status" value="1"/>
</dbReference>
<proteinExistence type="predicted"/>
<feature type="transmembrane region" description="Helical" evidence="7">
    <location>
        <begin position="322"/>
        <end position="343"/>
    </location>
</feature>
<sequence length="464" mass="48342">MSDPEPGGTDRPIAETTDSQRDVEHGSADLQPRPAQRWPAAKRTRIAAWALWDCGSTGLNAIAATFVFSVYLTSSVGEGTPGGASPESWLGRTGAIAGIVVALLAPVVGVWVASPHRRHVALGVLTGLAVAATCGMSQIRDQPGYLFAGLALLAATAACGDLASVPYNAMLREFSTPATAGRISGFGWAAGYLGSVMLLILVYLGFMSGNGEERGLLHLSTHDGFNVRAAMLLAAAWLAILGLPLLLVAHRLPDDQITDVPKTSLLGGYRKLWIDISAEWRRNRNLVYFLVASAIFRDGLAAIFAFGAVLGVNVYTLSKGDVLIFGVAGSVVAAVGAVLGGLIDHRVGSKPVIVVSLTAILASGLSLLALSGALAFWVCGLLLCLFIGPSQSSARALLLRMAQHGKEGVAFGLYTMTGRAVAFLGPWLFSVFVDIFGVARAGLGGICLVLLVGLLAMLKVRVPA</sequence>
<dbReference type="Proteomes" id="UP000465240">
    <property type="component" value="Unassembled WGS sequence"/>
</dbReference>
<feature type="transmembrane region" description="Helical" evidence="7">
    <location>
        <begin position="93"/>
        <end position="113"/>
    </location>
</feature>
<evidence type="ECO:0000256" key="2">
    <source>
        <dbReference type="ARBA" id="ARBA00022448"/>
    </source>
</evidence>
<dbReference type="InterPro" id="IPR024671">
    <property type="entry name" value="Atg22-like"/>
</dbReference>
<organism evidence="8 9">
    <name type="scientific">Mycobacterium paragordonae</name>
    <dbReference type="NCBI Taxonomy" id="1389713"/>
    <lineage>
        <taxon>Bacteria</taxon>
        <taxon>Bacillati</taxon>
        <taxon>Actinomycetota</taxon>
        <taxon>Actinomycetes</taxon>
        <taxon>Mycobacteriales</taxon>
        <taxon>Mycobacteriaceae</taxon>
        <taxon>Mycobacterium</taxon>
    </lineage>
</organism>
<comment type="caution">
    <text evidence="8">The sequence shown here is derived from an EMBL/GenBank/DDBJ whole genome shotgun (WGS) entry which is preliminary data.</text>
</comment>
<dbReference type="Gene3D" id="1.20.1250.20">
    <property type="entry name" value="MFS general substrate transporter like domains"/>
    <property type="match status" value="1"/>
</dbReference>
<keyword evidence="9" id="KW-1185">Reference proteome</keyword>
<feature type="transmembrane region" description="Helical" evidence="7">
    <location>
        <begin position="46"/>
        <end position="73"/>
    </location>
</feature>
<dbReference type="SUPFAM" id="SSF103473">
    <property type="entry name" value="MFS general substrate transporter"/>
    <property type="match status" value="1"/>
</dbReference>
<dbReference type="PANTHER" id="PTHR23519:SF1">
    <property type="entry name" value="AUTOPHAGY-RELATED PROTEIN 22"/>
    <property type="match status" value="1"/>
</dbReference>
<keyword evidence="4 7" id="KW-1133">Transmembrane helix</keyword>
<evidence type="ECO:0000313" key="8">
    <source>
        <dbReference type="EMBL" id="GFG80532.1"/>
    </source>
</evidence>
<name>A0ABQ1C8K0_9MYCO</name>
<evidence type="ECO:0000256" key="3">
    <source>
        <dbReference type="ARBA" id="ARBA00022692"/>
    </source>
</evidence>
<dbReference type="EMBL" id="BLKX01000001">
    <property type="protein sequence ID" value="GFG80532.1"/>
    <property type="molecule type" value="Genomic_DNA"/>
</dbReference>
<feature type="transmembrane region" description="Helical" evidence="7">
    <location>
        <begin position="145"/>
        <end position="165"/>
    </location>
</feature>
<comment type="subcellular location">
    <subcellularLocation>
        <location evidence="1">Endomembrane system</location>
        <topology evidence="1">Multi-pass membrane protein</topology>
    </subcellularLocation>
</comment>
<evidence type="ECO:0000256" key="6">
    <source>
        <dbReference type="SAM" id="MobiDB-lite"/>
    </source>
</evidence>
<evidence type="ECO:0000313" key="9">
    <source>
        <dbReference type="Proteomes" id="UP000465240"/>
    </source>
</evidence>
<gene>
    <name evidence="8" type="ORF">MPRG_38080</name>
</gene>
<feature type="transmembrane region" description="Helical" evidence="7">
    <location>
        <begin position="375"/>
        <end position="398"/>
    </location>
</feature>
<feature type="compositionally biased region" description="Basic and acidic residues" evidence="6">
    <location>
        <begin position="18"/>
        <end position="27"/>
    </location>
</feature>
<feature type="transmembrane region" description="Helical" evidence="7">
    <location>
        <begin position="286"/>
        <end position="310"/>
    </location>
</feature>
<dbReference type="RefSeq" id="WP_120793489.1">
    <property type="nucleotide sequence ID" value="NZ_BLKX01000001.1"/>
</dbReference>
<keyword evidence="3 7" id="KW-0812">Transmembrane</keyword>
<feature type="transmembrane region" description="Helical" evidence="7">
    <location>
        <begin position="227"/>
        <end position="248"/>
    </location>
</feature>
<feature type="transmembrane region" description="Helical" evidence="7">
    <location>
        <begin position="410"/>
        <end position="429"/>
    </location>
</feature>
<dbReference type="InterPro" id="IPR036259">
    <property type="entry name" value="MFS_trans_sf"/>
</dbReference>
<feature type="transmembrane region" description="Helical" evidence="7">
    <location>
        <begin position="352"/>
        <end position="369"/>
    </location>
</feature>
<feature type="transmembrane region" description="Helical" evidence="7">
    <location>
        <begin position="120"/>
        <end position="139"/>
    </location>
</feature>
<protein>
    <submittedName>
        <fullName evidence="8">Membrane protein</fullName>
    </submittedName>
</protein>
<reference evidence="8 9" key="1">
    <citation type="journal article" date="2019" name="Emerg. Microbes Infect.">
        <title>Comprehensive subspecies identification of 175 nontuberculous mycobacteria species based on 7547 genomic profiles.</title>
        <authorList>
            <person name="Matsumoto Y."/>
            <person name="Kinjo T."/>
            <person name="Motooka D."/>
            <person name="Nabeya D."/>
            <person name="Jung N."/>
            <person name="Uechi K."/>
            <person name="Horii T."/>
            <person name="Iida T."/>
            <person name="Fujita J."/>
            <person name="Nakamura S."/>
        </authorList>
    </citation>
    <scope>NUCLEOTIDE SEQUENCE [LARGE SCALE GENOMIC DNA]</scope>
    <source>
        <strain evidence="8 9">JCM 18565</strain>
    </source>
</reference>
<evidence type="ECO:0000256" key="7">
    <source>
        <dbReference type="SAM" id="Phobius"/>
    </source>
</evidence>
<dbReference type="InterPro" id="IPR050495">
    <property type="entry name" value="ATG22/LtaA_families"/>
</dbReference>
<keyword evidence="5 7" id="KW-0472">Membrane</keyword>
<feature type="region of interest" description="Disordered" evidence="6">
    <location>
        <begin position="1"/>
        <end position="38"/>
    </location>
</feature>
<feature type="transmembrane region" description="Helical" evidence="7">
    <location>
        <begin position="435"/>
        <end position="458"/>
    </location>
</feature>
<accession>A0ABQ1C8K0</accession>
<evidence type="ECO:0000256" key="5">
    <source>
        <dbReference type="ARBA" id="ARBA00023136"/>
    </source>
</evidence>
<evidence type="ECO:0000256" key="1">
    <source>
        <dbReference type="ARBA" id="ARBA00004127"/>
    </source>
</evidence>
<keyword evidence="2" id="KW-0813">Transport</keyword>